<name>A0AAV2LV44_KNICA</name>
<evidence type="ECO:0000313" key="3">
    <source>
        <dbReference type="Proteomes" id="UP001497482"/>
    </source>
</evidence>
<organism evidence="2 3">
    <name type="scientific">Knipowitschia caucasica</name>
    <name type="common">Caucasian dwarf goby</name>
    <name type="synonym">Pomatoschistus caucasicus</name>
    <dbReference type="NCBI Taxonomy" id="637954"/>
    <lineage>
        <taxon>Eukaryota</taxon>
        <taxon>Metazoa</taxon>
        <taxon>Chordata</taxon>
        <taxon>Craniata</taxon>
        <taxon>Vertebrata</taxon>
        <taxon>Euteleostomi</taxon>
        <taxon>Actinopterygii</taxon>
        <taxon>Neopterygii</taxon>
        <taxon>Teleostei</taxon>
        <taxon>Neoteleostei</taxon>
        <taxon>Acanthomorphata</taxon>
        <taxon>Gobiaria</taxon>
        <taxon>Gobiiformes</taxon>
        <taxon>Gobioidei</taxon>
        <taxon>Gobiidae</taxon>
        <taxon>Gobiinae</taxon>
        <taxon>Knipowitschia</taxon>
    </lineage>
</organism>
<accession>A0AAV2LV44</accession>
<feature type="region of interest" description="Disordered" evidence="1">
    <location>
        <begin position="72"/>
        <end position="97"/>
    </location>
</feature>
<protein>
    <submittedName>
        <fullName evidence="2">Uncharacterized protein</fullName>
    </submittedName>
</protein>
<evidence type="ECO:0000256" key="1">
    <source>
        <dbReference type="SAM" id="MobiDB-lite"/>
    </source>
</evidence>
<dbReference type="AlphaFoldDB" id="A0AAV2LV44"/>
<reference evidence="2 3" key="1">
    <citation type="submission" date="2024-04" db="EMBL/GenBank/DDBJ databases">
        <authorList>
            <person name="Waldvogel A.-M."/>
            <person name="Schoenle A."/>
        </authorList>
    </citation>
    <scope>NUCLEOTIDE SEQUENCE [LARGE SCALE GENOMIC DNA]</scope>
</reference>
<evidence type="ECO:0000313" key="2">
    <source>
        <dbReference type="EMBL" id="CAL1604905.1"/>
    </source>
</evidence>
<keyword evidence="3" id="KW-1185">Reference proteome</keyword>
<dbReference type="Proteomes" id="UP001497482">
    <property type="component" value="Chromosome 4"/>
</dbReference>
<gene>
    <name evidence="2" type="ORF">KC01_LOCUS32336</name>
</gene>
<proteinExistence type="predicted"/>
<sequence>MRGHSWERWPSIPFSMARRTSVSTAWLRGPRLGARPTPLRDPGAHNFNPGAGWSSLPDPFPYRAELDLPVPQRRNCAPTPTKKEHRGPSRLKPPLGFPGPIPAPCSRVWKDWSVCVPALHA</sequence>
<dbReference type="EMBL" id="OZ035826">
    <property type="protein sequence ID" value="CAL1604905.1"/>
    <property type="molecule type" value="Genomic_DNA"/>
</dbReference>